<evidence type="ECO:0000256" key="1">
    <source>
        <dbReference type="ARBA" id="ARBA00004141"/>
    </source>
</evidence>
<evidence type="ECO:0000256" key="3">
    <source>
        <dbReference type="ARBA" id="ARBA00022448"/>
    </source>
</evidence>
<dbReference type="InterPro" id="IPR036259">
    <property type="entry name" value="MFS_trans_sf"/>
</dbReference>
<feature type="transmembrane region" description="Helical" evidence="8">
    <location>
        <begin position="412"/>
        <end position="435"/>
    </location>
</feature>
<dbReference type="OrthoDB" id="6612291at2759"/>
<dbReference type="RefSeq" id="XP_031868843.1">
    <property type="nucleotide sequence ID" value="XM_032015422.1"/>
</dbReference>
<feature type="transmembrane region" description="Helical" evidence="8">
    <location>
        <begin position="344"/>
        <end position="365"/>
    </location>
</feature>
<dbReference type="InterPro" id="IPR005828">
    <property type="entry name" value="MFS_sugar_transport-like"/>
</dbReference>
<dbReference type="GO" id="GO:0005351">
    <property type="term" value="F:carbohydrate:proton symporter activity"/>
    <property type="evidence" value="ECO:0007669"/>
    <property type="project" value="TreeGrafter"/>
</dbReference>
<evidence type="ECO:0000256" key="8">
    <source>
        <dbReference type="SAM" id="Phobius"/>
    </source>
</evidence>
<evidence type="ECO:0000256" key="5">
    <source>
        <dbReference type="ARBA" id="ARBA00022989"/>
    </source>
</evidence>
<evidence type="ECO:0000256" key="4">
    <source>
        <dbReference type="ARBA" id="ARBA00022692"/>
    </source>
</evidence>
<name>A0A370TL17_9HELO</name>
<dbReference type="InterPro" id="IPR005829">
    <property type="entry name" value="Sugar_transporter_CS"/>
</dbReference>
<accession>A0A370TL17</accession>
<comment type="caution">
    <text evidence="10">The sequence shown here is derived from an EMBL/GenBank/DDBJ whole genome shotgun (WGS) entry which is preliminary data.</text>
</comment>
<reference evidence="10 11" key="1">
    <citation type="journal article" date="2018" name="IMA Fungus">
        <title>IMA Genome-F 9: Draft genome sequence of Annulohypoxylon stygium, Aspergillus mulundensis, Berkeleyomyces basicola (syn. Thielaviopsis basicola), Ceratocystis smalleyi, two Cercospora beticola strains, Coleophoma cylindrospora, Fusarium fracticaudum, Phialophora cf. hyalina, and Morchella septimelata.</title>
        <authorList>
            <person name="Wingfield B.D."/>
            <person name="Bills G.F."/>
            <person name="Dong Y."/>
            <person name="Huang W."/>
            <person name="Nel W.J."/>
            <person name="Swalarsk-Parry B.S."/>
            <person name="Vaghefi N."/>
            <person name="Wilken P.M."/>
            <person name="An Z."/>
            <person name="de Beer Z.W."/>
            <person name="De Vos L."/>
            <person name="Chen L."/>
            <person name="Duong T.A."/>
            <person name="Gao Y."/>
            <person name="Hammerbacher A."/>
            <person name="Kikkert J.R."/>
            <person name="Li Y."/>
            <person name="Li H."/>
            <person name="Li K."/>
            <person name="Li Q."/>
            <person name="Liu X."/>
            <person name="Ma X."/>
            <person name="Naidoo K."/>
            <person name="Pethybridge S.J."/>
            <person name="Sun J."/>
            <person name="Steenkamp E.T."/>
            <person name="van der Nest M.A."/>
            <person name="van Wyk S."/>
            <person name="Wingfield M.J."/>
            <person name="Xiong C."/>
            <person name="Yue Q."/>
            <person name="Zhang X."/>
        </authorList>
    </citation>
    <scope>NUCLEOTIDE SEQUENCE [LARGE SCALE GENOMIC DNA]</scope>
    <source>
        <strain evidence="10 11">BP 5553</strain>
    </source>
</reference>
<evidence type="ECO:0000313" key="11">
    <source>
        <dbReference type="Proteomes" id="UP000254866"/>
    </source>
</evidence>
<feature type="transmembrane region" description="Helical" evidence="8">
    <location>
        <begin position="377"/>
        <end position="400"/>
    </location>
</feature>
<comment type="subcellular location">
    <subcellularLocation>
        <location evidence="1">Membrane</location>
        <topology evidence="1">Multi-pass membrane protein</topology>
    </subcellularLocation>
</comment>
<dbReference type="InterPro" id="IPR003663">
    <property type="entry name" value="Sugar/inositol_transpt"/>
</dbReference>
<feature type="transmembrane region" description="Helical" evidence="8">
    <location>
        <begin position="280"/>
        <end position="298"/>
    </location>
</feature>
<dbReference type="GeneID" id="43599648"/>
<keyword evidence="6 8" id="KW-0472">Membrane</keyword>
<evidence type="ECO:0000256" key="6">
    <source>
        <dbReference type="ARBA" id="ARBA00023136"/>
    </source>
</evidence>
<dbReference type="FunFam" id="1.20.1250.20:FF:000078">
    <property type="entry name" value="MFS maltose transporter, putative"/>
    <property type="match status" value="1"/>
</dbReference>
<evidence type="ECO:0000256" key="2">
    <source>
        <dbReference type="ARBA" id="ARBA00010992"/>
    </source>
</evidence>
<dbReference type="PANTHER" id="PTHR48022:SF2">
    <property type="entry name" value="PLASTIDIC GLUCOSE TRANSPORTER 4"/>
    <property type="match status" value="1"/>
</dbReference>
<sequence>MPPKTTSPIGGFKLMFKKLTPALFMCWMVTAILNVLFGFDTTSFGGVQNIPAFGREFGTPIGKNGAYMLSASRASFMSSVGFAGKFLGALFGSPIIESIGHRYSIWIVCVISFIGIIIECTSHEVAPFVVGRCIVYFSVGAAEICATTYQSEIVPAAMRGTVVGSIQLFNQIGQILAALVNRRYYQSMEPKGWIIPVAVQACAPIIIVIGVYFIPDGPRWLISKGRIDDAVKTLEKVRPKADVDAGHCKEEVAAIQEAINNETDKGPWIDLFRGTNLRRTMIATVIFIFQQFTGQAFVSNYSPRFYNTVGLSKHAFDYNIGSAVLGWVGVLIGMFFIDLAGRRTVLIVGCIGQAVFLFLVAGMGLPKHPTAAAANTLVASVMLYNFFFAGTLAPVSYVVGSEIGTAAVREKTMAFTTAVSILAAWIVAFCIPYILDDIGANIGWVFGCMAALATIFTYFFVPETKGRSLEELDELFAQHIPARKFASTETVGPGRRAADLENLDAVQIDDLKSKGLMG</sequence>
<dbReference type="PROSITE" id="PS50850">
    <property type="entry name" value="MFS"/>
    <property type="match status" value="1"/>
</dbReference>
<feature type="transmembrane region" description="Helical" evidence="8">
    <location>
        <begin position="76"/>
        <end position="96"/>
    </location>
</feature>
<dbReference type="AlphaFoldDB" id="A0A370TL17"/>
<evidence type="ECO:0000259" key="9">
    <source>
        <dbReference type="PROSITE" id="PS50850"/>
    </source>
</evidence>
<feature type="transmembrane region" description="Helical" evidence="8">
    <location>
        <begin position="103"/>
        <end position="118"/>
    </location>
</feature>
<protein>
    <recommendedName>
        <fullName evidence="9">Major facilitator superfamily (MFS) profile domain-containing protein</fullName>
    </recommendedName>
</protein>
<dbReference type="InterPro" id="IPR050360">
    <property type="entry name" value="MFS_Sugar_Transporters"/>
</dbReference>
<feature type="transmembrane region" description="Helical" evidence="8">
    <location>
        <begin position="318"/>
        <end position="337"/>
    </location>
</feature>
<gene>
    <name evidence="10" type="ORF">BP5553_06799</name>
</gene>
<organism evidence="10 11">
    <name type="scientific">Venustampulla echinocandica</name>
    <dbReference type="NCBI Taxonomy" id="2656787"/>
    <lineage>
        <taxon>Eukaryota</taxon>
        <taxon>Fungi</taxon>
        <taxon>Dikarya</taxon>
        <taxon>Ascomycota</taxon>
        <taxon>Pezizomycotina</taxon>
        <taxon>Leotiomycetes</taxon>
        <taxon>Helotiales</taxon>
        <taxon>Pleuroascaceae</taxon>
        <taxon>Venustampulla</taxon>
    </lineage>
</organism>
<dbReference type="PROSITE" id="PS00216">
    <property type="entry name" value="SUGAR_TRANSPORT_1"/>
    <property type="match status" value="1"/>
</dbReference>
<keyword evidence="5 8" id="KW-1133">Transmembrane helix</keyword>
<dbReference type="SUPFAM" id="SSF103473">
    <property type="entry name" value="MFS general substrate transporter"/>
    <property type="match status" value="1"/>
</dbReference>
<feature type="transmembrane region" description="Helical" evidence="8">
    <location>
        <begin position="441"/>
        <end position="461"/>
    </location>
</feature>
<keyword evidence="4 8" id="KW-0812">Transmembrane</keyword>
<feature type="domain" description="Major facilitator superfamily (MFS) profile" evidence="9">
    <location>
        <begin position="26"/>
        <end position="465"/>
    </location>
</feature>
<dbReference type="EMBL" id="NPIC01000005">
    <property type="protein sequence ID" value="RDL36187.1"/>
    <property type="molecule type" value="Genomic_DNA"/>
</dbReference>
<evidence type="ECO:0000256" key="7">
    <source>
        <dbReference type="RuleBase" id="RU003346"/>
    </source>
</evidence>
<dbReference type="NCBIfam" id="TIGR00879">
    <property type="entry name" value="SP"/>
    <property type="match status" value="1"/>
</dbReference>
<feature type="transmembrane region" description="Helical" evidence="8">
    <location>
        <begin position="193"/>
        <end position="214"/>
    </location>
</feature>
<feature type="transmembrane region" description="Helical" evidence="8">
    <location>
        <begin position="21"/>
        <end position="39"/>
    </location>
</feature>
<dbReference type="Gene3D" id="1.20.1250.20">
    <property type="entry name" value="MFS general substrate transporter like domains"/>
    <property type="match status" value="1"/>
</dbReference>
<dbReference type="Pfam" id="PF00083">
    <property type="entry name" value="Sugar_tr"/>
    <property type="match status" value="1"/>
</dbReference>
<dbReference type="GO" id="GO:0016020">
    <property type="term" value="C:membrane"/>
    <property type="evidence" value="ECO:0007669"/>
    <property type="project" value="UniProtKB-SubCell"/>
</dbReference>
<evidence type="ECO:0000313" key="10">
    <source>
        <dbReference type="EMBL" id="RDL36187.1"/>
    </source>
</evidence>
<dbReference type="Proteomes" id="UP000254866">
    <property type="component" value="Unassembled WGS sequence"/>
</dbReference>
<keyword evidence="11" id="KW-1185">Reference proteome</keyword>
<keyword evidence="3 7" id="KW-0813">Transport</keyword>
<dbReference type="InterPro" id="IPR020846">
    <property type="entry name" value="MFS_dom"/>
</dbReference>
<comment type="similarity">
    <text evidence="2 7">Belongs to the major facilitator superfamily. Sugar transporter (TC 2.A.1.1) family.</text>
</comment>
<dbReference type="PANTHER" id="PTHR48022">
    <property type="entry name" value="PLASTIDIC GLUCOSE TRANSPORTER 4"/>
    <property type="match status" value="1"/>
</dbReference>
<proteinExistence type="inferred from homology"/>